<dbReference type="SMART" id="SM00342">
    <property type="entry name" value="HTH_ARAC"/>
    <property type="match status" value="1"/>
</dbReference>
<protein>
    <submittedName>
        <fullName evidence="5">Helix-turn-helix domain-containing protein</fullName>
    </submittedName>
</protein>
<keyword evidence="1" id="KW-0805">Transcription regulation</keyword>
<evidence type="ECO:0000259" key="4">
    <source>
        <dbReference type="PROSITE" id="PS01124"/>
    </source>
</evidence>
<reference evidence="5" key="2">
    <citation type="submission" date="2020-02" db="EMBL/GenBank/DDBJ databases">
        <authorList>
            <consortium name="NCBI Pathogen Detection Project"/>
        </authorList>
    </citation>
    <scope>NUCLEOTIDE SEQUENCE</scope>
    <source>
        <strain evidence="6">MA.CK_98/00004400</strain>
        <strain evidence="5">MA.CK_99/00000642</strain>
    </source>
</reference>
<dbReference type="PROSITE" id="PS01124">
    <property type="entry name" value="HTH_ARAC_FAMILY_2"/>
    <property type="match status" value="1"/>
</dbReference>
<dbReference type="GO" id="GO:0043565">
    <property type="term" value="F:sequence-specific DNA binding"/>
    <property type="evidence" value="ECO:0007669"/>
    <property type="project" value="InterPro"/>
</dbReference>
<accession>A0A747DPT2</accession>
<dbReference type="SUPFAM" id="SSF46689">
    <property type="entry name" value="Homeodomain-like"/>
    <property type="match status" value="2"/>
</dbReference>
<evidence type="ECO:0000256" key="1">
    <source>
        <dbReference type="ARBA" id="ARBA00023015"/>
    </source>
</evidence>
<evidence type="ECO:0000256" key="2">
    <source>
        <dbReference type="ARBA" id="ARBA00023125"/>
    </source>
</evidence>
<dbReference type="Pfam" id="PF06445">
    <property type="entry name" value="GyrI-like"/>
    <property type="match status" value="1"/>
</dbReference>
<gene>
    <name evidence="5" type="ORF">G8M63_002589</name>
    <name evidence="6" type="ORF">G9F17_002874</name>
</gene>
<dbReference type="InterPro" id="IPR018060">
    <property type="entry name" value="HTH_AraC"/>
</dbReference>
<dbReference type="InterPro" id="IPR009057">
    <property type="entry name" value="Homeodomain-like_sf"/>
</dbReference>
<dbReference type="InterPro" id="IPR011256">
    <property type="entry name" value="Reg_factor_effector_dom_sf"/>
</dbReference>
<dbReference type="InterPro" id="IPR050959">
    <property type="entry name" value="MarA-like"/>
</dbReference>
<proteinExistence type="predicted"/>
<dbReference type="SUPFAM" id="SSF55136">
    <property type="entry name" value="Probable bacterial effector-binding domain"/>
    <property type="match status" value="1"/>
</dbReference>
<keyword evidence="2" id="KW-0238">DNA-binding</keyword>
<dbReference type="Gene3D" id="1.10.10.60">
    <property type="entry name" value="Homeodomain-like"/>
    <property type="match status" value="2"/>
</dbReference>
<evidence type="ECO:0000313" key="6">
    <source>
        <dbReference type="EMBL" id="HAF6182511.1"/>
    </source>
</evidence>
<dbReference type="GO" id="GO:0003700">
    <property type="term" value="F:DNA-binding transcription factor activity"/>
    <property type="evidence" value="ECO:0007669"/>
    <property type="project" value="InterPro"/>
</dbReference>
<name>A0A747DPT2_SALER</name>
<dbReference type="PANTHER" id="PTHR47504">
    <property type="entry name" value="RIGHT ORIGIN-BINDING PROTEIN"/>
    <property type="match status" value="1"/>
</dbReference>
<dbReference type="InterPro" id="IPR029442">
    <property type="entry name" value="GyrI-like"/>
</dbReference>
<evidence type="ECO:0000313" key="5">
    <source>
        <dbReference type="EMBL" id="HAF4391223.1"/>
    </source>
</evidence>
<sequence>MAHFILLCCKLSIKMNDGIIRMKRTKYVFDSIVIWIEKNIKEDIDVNDIVSKSGYSKRNVQYLFKKFLGYGIHTYVKNRRLSLSAKLLKVTKMPIIEICSIYHFGSYQSFNRAFKIKFGIPPARYRRAENWLLSRYTGNAAIERPNIISRPVLLPCLEVMSTSKEFKVNFSDGNYNNGNDEGNIAEIKRYVRTLVLHNKNAKKSKLMIIYRIAVCAKSNITLNVTVFEVKDAPNDASLQRQTIGAGMYYLFHYEGTWREYNSLSDYVYLNELPMLNMNRRNAFDIEIYDIRAMREKTKLKVDLYVPVSPEITGK</sequence>
<dbReference type="Gene3D" id="3.20.80.10">
    <property type="entry name" value="Regulatory factor, effector binding domain"/>
    <property type="match status" value="1"/>
</dbReference>
<feature type="domain" description="HTH araC/xylS-type" evidence="4">
    <location>
        <begin position="30"/>
        <end position="128"/>
    </location>
</feature>
<comment type="caution">
    <text evidence="5">The sequence shown here is derived from an EMBL/GenBank/DDBJ whole genome shotgun (WGS) entry which is preliminary data.</text>
</comment>
<dbReference type="PANTHER" id="PTHR47504:SF3">
    <property type="entry name" value="HTH-TYPE TRANSCRIPTIONAL REGULATOR YKGA-RELATED"/>
    <property type="match status" value="1"/>
</dbReference>
<keyword evidence="3" id="KW-0804">Transcription</keyword>
<dbReference type="EMBL" id="DAAVQE010000004">
    <property type="protein sequence ID" value="HAF6182511.1"/>
    <property type="molecule type" value="Genomic_DNA"/>
</dbReference>
<evidence type="ECO:0000256" key="3">
    <source>
        <dbReference type="ARBA" id="ARBA00023163"/>
    </source>
</evidence>
<organism evidence="5">
    <name type="scientific">Salmonella enterica</name>
    <name type="common">Salmonella choleraesuis</name>
    <dbReference type="NCBI Taxonomy" id="28901"/>
    <lineage>
        <taxon>Bacteria</taxon>
        <taxon>Pseudomonadati</taxon>
        <taxon>Pseudomonadota</taxon>
        <taxon>Gammaproteobacteria</taxon>
        <taxon>Enterobacterales</taxon>
        <taxon>Enterobacteriaceae</taxon>
        <taxon>Salmonella</taxon>
    </lineage>
</organism>
<dbReference type="EMBL" id="DAAVFB010000005">
    <property type="protein sequence ID" value="HAF4391223.1"/>
    <property type="molecule type" value="Genomic_DNA"/>
</dbReference>
<dbReference type="AlphaFoldDB" id="A0A747DPT2"/>
<reference evidence="5" key="1">
    <citation type="journal article" date="2018" name="Genome Biol.">
        <title>SKESA: strategic k-mer extension for scrupulous assemblies.</title>
        <authorList>
            <person name="Souvorov A."/>
            <person name="Agarwala R."/>
            <person name="Lipman D.J."/>
        </authorList>
    </citation>
    <scope>NUCLEOTIDE SEQUENCE</scope>
    <source>
        <strain evidence="6">MA.CK_98/00004400</strain>
        <strain evidence="5">MA.CK_99/00000642</strain>
    </source>
</reference>
<dbReference type="Pfam" id="PF12833">
    <property type="entry name" value="HTH_18"/>
    <property type="match status" value="1"/>
</dbReference>